<comment type="caution">
    <text evidence="2">The sequence shown here is derived from an EMBL/GenBank/DDBJ whole genome shotgun (WGS) entry which is preliminary data.</text>
</comment>
<dbReference type="EMBL" id="JADKNH010000003">
    <property type="protein sequence ID" value="MBF4692489.1"/>
    <property type="molecule type" value="Genomic_DNA"/>
</dbReference>
<keyword evidence="1" id="KW-0812">Transmembrane</keyword>
<feature type="transmembrane region" description="Helical" evidence="1">
    <location>
        <begin position="12"/>
        <end position="30"/>
    </location>
</feature>
<reference evidence="2 3" key="1">
    <citation type="submission" date="2020-11" db="EMBL/GenBank/DDBJ databases">
        <title>Fusibacter basophilias sp. nov.</title>
        <authorList>
            <person name="Qiu D."/>
        </authorList>
    </citation>
    <scope>NUCLEOTIDE SEQUENCE [LARGE SCALE GENOMIC DNA]</scope>
    <source>
        <strain evidence="2 3">Q10-2</strain>
    </source>
</reference>
<keyword evidence="1" id="KW-0472">Membrane</keyword>
<evidence type="ECO:0000313" key="3">
    <source>
        <dbReference type="Proteomes" id="UP000614200"/>
    </source>
</evidence>
<organism evidence="2 3">
    <name type="scientific">Fusibacter ferrireducens</name>
    <dbReference type="NCBI Taxonomy" id="2785058"/>
    <lineage>
        <taxon>Bacteria</taxon>
        <taxon>Bacillati</taxon>
        <taxon>Bacillota</taxon>
        <taxon>Clostridia</taxon>
        <taxon>Eubacteriales</taxon>
        <taxon>Eubacteriales Family XII. Incertae Sedis</taxon>
        <taxon>Fusibacter</taxon>
    </lineage>
</organism>
<evidence type="ECO:0000313" key="2">
    <source>
        <dbReference type="EMBL" id="MBF4692489.1"/>
    </source>
</evidence>
<dbReference type="Proteomes" id="UP000614200">
    <property type="component" value="Unassembled WGS sequence"/>
</dbReference>
<dbReference type="RefSeq" id="WP_194700737.1">
    <property type="nucleotide sequence ID" value="NZ_JADKNH010000003.1"/>
</dbReference>
<evidence type="ECO:0008006" key="4">
    <source>
        <dbReference type="Google" id="ProtNLM"/>
    </source>
</evidence>
<sequence length="163" mass="17933">MDRGKMSKKATIIFLVITIIAALGLGFLLINKGDGPIAGMVLADREIDSIENYVDATKAQGKGIYSVVSNAFNKFEEDYHVDIPEGKDLYVIIHFVECPKGSKYTGKWIKDGEEILKSNGILSTGPEGVISYKLEGKSVTKGQYLFELYDGNSKLIEKAFSLE</sequence>
<proteinExistence type="predicted"/>
<name>A0ABR9ZPX1_9FIRM</name>
<accession>A0ABR9ZPX1</accession>
<keyword evidence="3" id="KW-1185">Reference proteome</keyword>
<gene>
    <name evidence="2" type="ORF">ISU02_05140</name>
</gene>
<protein>
    <recommendedName>
        <fullName evidence="4">DUF4352 domain-containing protein</fullName>
    </recommendedName>
</protein>
<evidence type="ECO:0000256" key="1">
    <source>
        <dbReference type="SAM" id="Phobius"/>
    </source>
</evidence>
<keyword evidence="1" id="KW-1133">Transmembrane helix</keyword>